<dbReference type="SMART" id="SM00343">
    <property type="entry name" value="ZnF_C2HC"/>
    <property type="match status" value="2"/>
</dbReference>
<dbReference type="Pfam" id="PF00665">
    <property type="entry name" value="rve"/>
    <property type="match status" value="2"/>
</dbReference>
<keyword evidence="3" id="KW-0862">Zinc</keyword>
<feature type="compositionally biased region" description="Pro residues" evidence="4">
    <location>
        <begin position="2305"/>
        <end position="2320"/>
    </location>
</feature>
<dbReference type="InterPro" id="IPR025724">
    <property type="entry name" value="GAG-pre-integrase_dom"/>
</dbReference>
<dbReference type="SUPFAM" id="SSF56672">
    <property type="entry name" value="DNA/RNA polymerases"/>
    <property type="match status" value="2"/>
</dbReference>
<dbReference type="Pfam" id="PF13976">
    <property type="entry name" value="gag_pre-integrs"/>
    <property type="match status" value="1"/>
</dbReference>
<feature type="compositionally biased region" description="Low complexity" evidence="4">
    <location>
        <begin position="2279"/>
        <end position="2292"/>
    </location>
</feature>
<dbReference type="InterPro" id="IPR036397">
    <property type="entry name" value="RNaseH_sf"/>
</dbReference>
<dbReference type="InterPro" id="IPR012337">
    <property type="entry name" value="RNaseH-like_sf"/>
</dbReference>
<feature type="region of interest" description="Disordered" evidence="4">
    <location>
        <begin position="214"/>
        <end position="237"/>
    </location>
</feature>
<dbReference type="Pfam" id="PF07727">
    <property type="entry name" value="RVT_2"/>
    <property type="match status" value="2"/>
</dbReference>
<sequence>MVLLTPQVDSAAKLPILNLNEFDLWKMRIEQYFLMADYFLGEVILNRDSPVPTRIVEGVSQPVAPTTAEQCLARKNELKAHDVNLKFLRSLFFEWKTHTLIWRNKANLEEQNLDDLFNSLKIYETKVKKSSSSSIAIQNLAFVSSTSTDSTTDSVSAAANVSAACVKLSATPLPNVDSLSINLGFNGTSSMGFDISKVECYNCHRKGHFARECRSPKDQRRSGAPEPQRRTVPIDTSTSNALVSQCDGTGTYYWSYQAEEEPVNFALMAFSSNSSSSSSDNEVSFCSKACSKAYSQLQSQYDKLTDDFRKSQFDVISYQTGLESVEARLLVYKQNESVFEENINMLNIEVQLRDTAWVTLRHKLEASEKERDDLKLKLENWSPSNLYNMFVPSGGYHDVPPQYTGTFMPSKLDLVFHTIPSAETEHLAFNPIETIFQDATSVSASPQSNSSGKRRNRKTCFVCKSVDHLIKDCDFHAKKMAKPVQKNYANRGYYKQHAPKPLQHSIPTAVLTQSKLLSNTAVRPVSAVLPYIPVTRPRHANQVVPVVSVAQGKQGTWVWRPKCPVLDYDFRTTGASMTLKRFDYNDALGRSKLHMDLFGHNFVKSLSTKNYCLVITNDYNRFTWVFFLATKDENTPILKTSITGLENQLSLKVKVIRSDNGTEFKNSDLNQLCGLKGIKKEFSVPRTPKQNGIAERKNRTLIEVARIMLADSLLPIPFWVEAVNTACYVNFKGRLMKDFLLDTVAGAGPTWLFDIDSLSGTMNYHPVSVANQTNSGAGFQDSFDAEKAREEVTQTYVLYPAWSAGFTNPHDNDKDALVDGNEHGVDIQKSVSTDIYFLSRYRDLNTEFKECSNNSSNEVNAASFSVPTAGQNFINSTNNFSVAGPSNTAVKLTYENSSFQDASTSSHDPDMPALEDFTYSDDEVIVGAEADINNLESSIPVSLISTTRIQKDHPISQTIGDLSSTNQIRSMDRAVKDQCGLSQMFDKGFHTCMFACFLLQEEPKKIHQALKDHSWIEAMQEVLFQFKMQKVWILVDLPYEKRASGHTQEEGIDYKEVFALVERIEAIRLFLAYASFMGFLVNQMNVKSAFLYGTIEEEVYVCQPPGFEDLDHPDKVYKVVKALYGLHQAPRAWYETLATYLLENGFQRGTIDQTLFIKKQQGDILLVQMYVDDIIFGLQVKQKKDVIFISQDKYVAKILRKFGLTEGKSASTPIDAEKPLLKDPDGEDVDVHTYRSMIGSFLKRIFIYPKGKPHLGLWYLKDSPFDLVAYSDSDYAGASLDRKSKTGGCQFIRCRLISWQCKKQTVVATSSTEAEYVAADSGCVQVLVFNSSMLYLLRVEMVLNSPCPYWVYKNWLVQKQTDLGKDTSNPLMADNLPKINIVPSGDLTCLFAKATIDESNLWHRKLGHINFKTINKLVKGNLVRGLPTKVFENENTCVVCKKGKQHRASCKTKHVSSIDQPLFRLHMDLFGPTFVKSLNKKSYCLVVTDDYSRFTWVFFLATKDETSPILKTFITGLENQLSLKIKVIRSDNGTEFKNSDLNLFCGIKGIKREFSVPRTPQQNGIAKRKNRTLIEAARTMLADSLLPIPFWAEAVNTACYVQNRVLVTKPHNKTSYELLHGKVNEGFLVGYSVNSKAFRVFNSRTHIIQGTLHVNFLENKPNVAGSGPTWLFDIDSLTRTMNYQPVNAGNQTNLSTCFQDKFDAEKAGEEIDQQYVLFLMWSSGSINPLNNDEDAAFDGKEHDFDAKKPDSKSHVESFTRYRDLNTEFEDCSDNSSNEVNAASSIVPTVGQNPLNITNPFSIAGPSNADVSPTYGKSSFIDASQLPNDLGTLPTLMMKMLLVQRLISTIWNLLSQSVLFQQQEFTKIILYHKLLEELLQFKMQKVGVLVDLPHGKRAIGFEDPDHPDKVYKMVKALYGLHQAPRAWYETLATYLLENSFQRGTIDQTLFIKKQKRDILLVQIYVDDIIFGATNKDLCKSFEKLMKDKFQMSSMGEPTFFLGLQVNQKKDRIFISQDKYVAEILRKFGLTERKLTSTSIDTEKPLLKYPDGEDVDVHTYRSMIGSLMYLTSSRPDILFADAPFDLVAFSDSDYAGASLDRKSTTGGCQFLGCRLISWQCKKQTVVATTSTEAEYVATASCCAQVLWIQNQLLDYRLQALVDKKKVVVTKAAIREVLRLDDAEGVDCLPNKDIFAELARMGYEKPSTKLTFYKAFFSSQWKFLIHTILQSISAKHTSWNEFSSAMAVGKGFSKVKTPLFEGMIVGQEIEEGGDAEEHVEDVTAGDAAQGDDTAAYGEVPTVSQEPSIPSPTPPTPPPQPPQDLPSTSQVHHTPPQSPQVQQPSSQPQAQQQATDFPMSLLQEALDACAALTGRVEHLEYDKETQALEITKLKRRVKKLEKGNKVKMLKLRRLKRVGTSQRVDTSKDTVMDDASKQGRIIDEIDKDDDDEPAKVQEVVDVVTTIKLITKVVTAASTIISAAEPQVPTATITAAPQKAKEDPTVQRYQVMKRKPQTEAQAQKNMIMYLKNVAGFRLDYFKGMSYDDIRPIFEVKFNSNMDFLLKTKEQMEEEESRALQSINETPMQKATKRRRKWKTSKYIWRLCLMKMMMSTLKPLHLQEREDLEALWNLVKERFSKSKPKNFSDDFLLTTLGAMFEKPDAQAQVWKNQRSIHGQTKVKSWKLLELCGVHIITFSTTQLILLVERRYPLSRFTLDQMLNAVRL</sequence>
<feature type="domain" description="Integrase catalytic" evidence="6">
    <location>
        <begin position="585"/>
        <end position="757"/>
    </location>
</feature>
<dbReference type="GO" id="GO:0008270">
    <property type="term" value="F:zinc ion binding"/>
    <property type="evidence" value="ECO:0007669"/>
    <property type="project" value="UniProtKB-KW"/>
</dbReference>
<dbReference type="InterPro" id="IPR001878">
    <property type="entry name" value="Znf_CCHC"/>
</dbReference>
<dbReference type="GO" id="GO:0015074">
    <property type="term" value="P:DNA integration"/>
    <property type="evidence" value="ECO:0007669"/>
    <property type="project" value="InterPro"/>
</dbReference>
<dbReference type="Gene3D" id="3.30.420.10">
    <property type="entry name" value="Ribonuclease H-like superfamily/Ribonuclease H"/>
    <property type="match status" value="2"/>
</dbReference>
<protein>
    <submittedName>
        <fullName evidence="7">Uncharacterized protein</fullName>
    </submittedName>
</protein>
<feature type="domain" description="CCHC-type" evidence="5">
    <location>
        <begin position="200"/>
        <end position="215"/>
    </location>
</feature>
<evidence type="ECO:0000256" key="2">
    <source>
        <dbReference type="ARBA" id="ARBA00022801"/>
    </source>
</evidence>
<feature type="compositionally biased region" description="Low complexity" evidence="4">
    <location>
        <begin position="2321"/>
        <end position="2350"/>
    </location>
</feature>
<dbReference type="InterPro" id="IPR001584">
    <property type="entry name" value="Integrase_cat-core"/>
</dbReference>
<dbReference type="CDD" id="cd09272">
    <property type="entry name" value="RNase_HI_RT_Ty1"/>
    <property type="match status" value="2"/>
</dbReference>
<evidence type="ECO:0000259" key="5">
    <source>
        <dbReference type="PROSITE" id="PS50158"/>
    </source>
</evidence>
<dbReference type="GO" id="GO:0003676">
    <property type="term" value="F:nucleic acid binding"/>
    <property type="evidence" value="ECO:0007669"/>
    <property type="project" value="InterPro"/>
</dbReference>
<dbReference type="PROSITE" id="PS50994">
    <property type="entry name" value="INTEGRASE"/>
    <property type="match status" value="2"/>
</dbReference>
<dbReference type="InterPro" id="IPR013103">
    <property type="entry name" value="RVT_2"/>
</dbReference>
<name>A0A6L2ND12_TANCI</name>
<dbReference type="PANTHER" id="PTHR42648:SF32">
    <property type="entry name" value="RIBONUCLEASE H-LIKE DOMAIN, GAG-PRE-INTEGRASE DOMAIN PROTEIN-RELATED"/>
    <property type="match status" value="1"/>
</dbReference>
<organism evidence="7">
    <name type="scientific">Tanacetum cinerariifolium</name>
    <name type="common">Dalmatian daisy</name>
    <name type="synonym">Chrysanthemum cinerariifolium</name>
    <dbReference type="NCBI Taxonomy" id="118510"/>
    <lineage>
        <taxon>Eukaryota</taxon>
        <taxon>Viridiplantae</taxon>
        <taxon>Streptophyta</taxon>
        <taxon>Embryophyta</taxon>
        <taxon>Tracheophyta</taxon>
        <taxon>Spermatophyta</taxon>
        <taxon>Magnoliopsida</taxon>
        <taxon>eudicotyledons</taxon>
        <taxon>Gunneridae</taxon>
        <taxon>Pentapetalae</taxon>
        <taxon>asterids</taxon>
        <taxon>campanulids</taxon>
        <taxon>Asterales</taxon>
        <taxon>Asteraceae</taxon>
        <taxon>Asteroideae</taxon>
        <taxon>Anthemideae</taxon>
        <taxon>Anthemidinae</taxon>
        <taxon>Tanacetum</taxon>
    </lineage>
</organism>
<feature type="compositionally biased region" description="Basic and acidic residues" evidence="4">
    <location>
        <begin position="214"/>
        <end position="229"/>
    </location>
</feature>
<keyword evidence="3" id="KW-0863">Zinc-finger</keyword>
<proteinExistence type="predicted"/>
<evidence type="ECO:0000256" key="3">
    <source>
        <dbReference type="PROSITE-ProRule" id="PRU00047"/>
    </source>
</evidence>
<gene>
    <name evidence="7" type="ORF">Tci_056081</name>
</gene>
<keyword evidence="2" id="KW-0378">Hydrolase</keyword>
<keyword evidence="1" id="KW-0479">Metal-binding</keyword>
<dbReference type="Gene3D" id="4.10.60.10">
    <property type="entry name" value="Zinc finger, CCHC-type"/>
    <property type="match status" value="1"/>
</dbReference>
<dbReference type="PROSITE" id="PS50158">
    <property type="entry name" value="ZF_CCHC"/>
    <property type="match status" value="1"/>
</dbReference>
<evidence type="ECO:0000256" key="1">
    <source>
        <dbReference type="ARBA" id="ARBA00022723"/>
    </source>
</evidence>
<comment type="caution">
    <text evidence="7">The sequence shown here is derived from an EMBL/GenBank/DDBJ whole genome shotgun (WGS) entry which is preliminary data.</text>
</comment>
<dbReference type="SUPFAM" id="SSF53098">
    <property type="entry name" value="Ribonuclease H-like"/>
    <property type="match status" value="2"/>
</dbReference>
<reference evidence="7" key="1">
    <citation type="journal article" date="2019" name="Sci. Rep.">
        <title>Draft genome of Tanacetum cinerariifolium, the natural source of mosquito coil.</title>
        <authorList>
            <person name="Yamashiro T."/>
            <person name="Shiraishi A."/>
            <person name="Satake H."/>
            <person name="Nakayama K."/>
        </authorList>
    </citation>
    <scope>NUCLEOTIDE SEQUENCE</scope>
</reference>
<evidence type="ECO:0000256" key="4">
    <source>
        <dbReference type="SAM" id="MobiDB-lite"/>
    </source>
</evidence>
<dbReference type="PANTHER" id="PTHR42648">
    <property type="entry name" value="TRANSPOSASE, PUTATIVE-RELATED"/>
    <property type="match status" value="1"/>
</dbReference>
<dbReference type="Pfam" id="PF00098">
    <property type="entry name" value="zf-CCHC"/>
    <property type="match status" value="1"/>
</dbReference>
<dbReference type="InterPro" id="IPR043502">
    <property type="entry name" value="DNA/RNA_pol_sf"/>
</dbReference>
<evidence type="ECO:0000259" key="6">
    <source>
        <dbReference type="PROSITE" id="PS50994"/>
    </source>
</evidence>
<dbReference type="GO" id="GO:0016787">
    <property type="term" value="F:hydrolase activity"/>
    <property type="evidence" value="ECO:0007669"/>
    <property type="project" value="UniProtKB-KW"/>
</dbReference>
<dbReference type="InterPro" id="IPR039537">
    <property type="entry name" value="Retrotran_Ty1/copia-like"/>
</dbReference>
<accession>A0A6L2ND12</accession>
<dbReference type="InterPro" id="IPR036875">
    <property type="entry name" value="Znf_CCHC_sf"/>
</dbReference>
<dbReference type="EMBL" id="BKCJ010008820">
    <property type="protein sequence ID" value="GEU84103.1"/>
    <property type="molecule type" value="Genomic_DNA"/>
</dbReference>
<feature type="domain" description="Integrase catalytic" evidence="6">
    <location>
        <begin position="1457"/>
        <end position="1623"/>
    </location>
</feature>
<feature type="region of interest" description="Disordered" evidence="4">
    <location>
        <begin position="2269"/>
        <end position="2350"/>
    </location>
</feature>
<evidence type="ECO:0000313" key="7">
    <source>
        <dbReference type="EMBL" id="GEU84103.1"/>
    </source>
</evidence>
<dbReference type="SUPFAM" id="SSF57756">
    <property type="entry name" value="Retrovirus zinc finger-like domains"/>
    <property type="match status" value="1"/>
</dbReference>